<keyword evidence="2" id="KW-1185">Reference proteome</keyword>
<accession>A0A1A8XYJ4</accession>
<keyword evidence="1" id="KW-0808">Transferase</keyword>
<protein>
    <submittedName>
        <fullName evidence="1">Acetyltransferase</fullName>
    </submittedName>
</protein>
<evidence type="ECO:0000313" key="1">
    <source>
        <dbReference type="EMBL" id="SBT09766.1"/>
    </source>
</evidence>
<dbReference type="Proteomes" id="UP000199600">
    <property type="component" value="Unassembled WGS sequence"/>
</dbReference>
<reference evidence="1 2" key="1">
    <citation type="submission" date="2016-06" db="EMBL/GenBank/DDBJ databases">
        <authorList>
            <person name="Kjaerup R.B."/>
            <person name="Dalgaard T.S."/>
            <person name="Juul-Madsen H.R."/>
        </authorList>
    </citation>
    <scope>NUCLEOTIDE SEQUENCE [LARGE SCALE GENOMIC DNA]</scope>
    <source>
        <strain evidence="1">2</strain>
    </source>
</reference>
<sequence length="43" mass="4769">MNKQNVRAIAAYERKGFSVRESVCVNIGGGFVMDDFIMSRSIA</sequence>
<gene>
    <name evidence="1" type="ORF">PROAA_3440003</name>
</gene>
<name>A0A1A8XYJ4_9RHOO</name>
<dbReference type="AlphaFoldDB" id="A0A1A8XYJ4"/>
<evidence type="ECO:0000313" key="2">
    <source>
        <dbReference type="Proteomes" id="UP000199600"/>
    </source>
</evidence>
<proteinExistence type="predicted"/>
<dbReference type="EMBL" id="FLQY01000273">
    <property type="protein sequence ID" value="SBT09766.1"/>
    <property type="molecule type" value="Genomic_DNA"/>
</dbReference>
<dbReference type="GO" id="GO:0016740">
    <property type="term" value="F:transferase activity"/>
    <property type="evidence" value="ECO:0007669"/>
    <property type="project" value="UniProtKB-KW"/>
</dbReference>
<organism evidence="1 2">
    <name type="scientific">Candidatus Propionivibrio aalborgensis</name>
    <dbReference type="NCBI Taxonomy" id="1860101"/>
    <lineage>
        <taxon>Bacteria</taxon>
        <taxon>Pseudomonadati</taxon>
        <taxon>Pseudomonadota</taxon>
        <taxon>Betaproteobacteria</taxon>
        <taxon>Rhodocyclales</taxon>
        <taxon>Rhodocyclaceae</taxon>
        <taxon>Propionivibrio</taxon>
    </lineage>
</organism>